<feature type="compositionally biased region" description="Low complexity" evidence="1">
    <location>
        <begin position="77"/>
        <end position="86"/>
    </location>
</feature>
<feature type="compositionally biased region" description="Basic and acidic residues" evidence="1">
    <location>
        <begin position="376"/>
        <end position="390"/>
    </location>
</feature>
<protein>
    <submittedName>
        <fullName evidence="2">Uncharacterized protein</fullName>
    </submittedName>
</protein>
<dbReference type="EMBL" id="KV419453">
    <property type="protein sequence ID" value="KZS87280.1"/>
    <property type="molecule type" value="Genomic_DNA"/>
</dbReference>
<keyword evidence="3" id="KW-1185">Reference proteome</keyword>
<feature type="compositionally biased region" description="Polar residues" evidence="1">
    <location>
        <begin position="391"/>
        <end position="400"/>
    </location>
</feature>
<gene>
    <name evidence="2" type="ORF">SISNIDRAFT_471120</name>
</gene>
<sequence length="559" mass="62301">MLRSTARNLLRKPIHRATTIITRHEASTSVPVPTSTVVEPSPNILRPTNDNANESTPGDRNASKNPSPLPKNRHTFSIHTDTSTTIHPPPPSHPHPSSHRARRKVYRTTLASKENDFPPRGQLKAAHHRVLAAKEARSKQRRTWRLFLVAGDYTKKNMTWNGPLASQYCQDVLNNREPLQELAENLDQAPPNPNPNPNPLLIHNSSRQKAKPHNQGMNNLRTLSRQHASTLPKVDTELRLESLFGPSSLPRSTNHTLPRSLHCKPFPQQLLNKFCVGEFGSILIQPVYYPYSEMIEEHIEQIWSLMDQGDYGPIKRKGTPSLTRKQGKTQIAQMATSYEIPKHDRSHTASDHFPPLPTASVPSEKTAGPTQGDQEVALRESGRDERRESTLPESEPTSWSPCVGPAVFSDGTDAVGSGGLHNDYLCKTSQDGGSLVTTAVRGRGLVALRRRAELSGGLSSSHSAVQVVCGRMRAVDSERNSIAVLPVPVNDIRGMYIIYDQFEDIYVHQTSRDMIRLVFATEAMSGIIYCLATEKAREFQDEDMMDLLWPAELRRSNGV</sequence>
<name>A0A164N276_9AGAM</name>
<accession>A0A164N276</accession>
<feature type="region of interest" description="Disordered" evidence="1">
    <location>
        <begin position="20"/>
        <end position="103"/>
    </location>
</feature>
<evidence type="ECO:0000313" key="3">
    <source>
        <dbReference type="Proteomes" id="UP000076722"/>
    </source>
</evidence>
<dbReference type="AlphaFoldDB" id="A0A164N276"/>
<evidence type="ECO:0000313" key="2">
    <source>
        <dbReference type="EMBL" id="KZS87280.1"/>
    </source>
</evidence>
<feature type="region of interest" description="Disordered" evidence="1">
    <location>
        <begin position="342"/>
        <end position="405"/>
    </location>
</feature>
<dbReference type="Proteomes" id="UP000076722">
    <property type="component" value="Unassembled WGS sequence"/>
</dbReference>
<evidence type="ECO:0000256" key="1">
    <source>
        <dbReference type="SAM" id="MobiDB-lite"/>
    </source>
</evidence>
<feature type="compositionally biased region" description="Polar residues" evidence="1">
    <location>
        <begin position="360"/>
        <end position="373"/>
    </location>
</feature>
<feature type="compositionally biased region" description="Low complexity" evidence="1">
    <location>
        <begin position="27"/>
        <end position="42"/>
    </location>
</feature>
<proteinExistence type="predicted"/>
<feature type="compositionally biased region" description="Polar residues" evidence="1">
    <location>
        <begin position="46"/>
        <end position="66"/>
    </location>
</feature>
<organism evidence="2 3">
    <name type="scientific">Sistotremastrum niveocremeum HHB9708</name>
    <dbReference type="NCBI Taxonomy" id="1314777"/>
    <lineage>
        <taxon>Eukaryota</taxon>
        <taxon>Fungi</taxon>
        <taxon>Dikarya</taxon>
        <taxon>Basidiomycota</taxon>
        <taxon>Agaricomycotina</taxon>
        <taxon>Agaricomycetes</taxon>
        <taxon>Sistotremastrales</taxon>
        <taxon>Sistotremastraceae</taxon>
        <taxon>Sertulicium</taxon>
        <taxon>Sertulicium niveocremeum</taxon>
    </lineage>
</organism>
<reference evidence="2 3" key="1">
    <citation type="journal article" date="2016" name="Mol. Biol. Evol.">
        <title>Comparative Genomics of Early-Diverging Mushroom-Forming Fungi Provides Insights into the Origins of Lignocellulose Decay Capabilities.</title>
        <authorList>
            <person name="Nagy L.G."/>
            <person name="Riley R."/>
            <person name="Tritt A."/>
            <person name="Adam C."/>
            <person name="Daum C."/>
            <person name="Floudas D."/>
            <person name="Sun H."/>
            <person name="Yadav J.S."/>
            <person name="Pangilinan J."/>
            <person name="Larsson K.H."/>
            <person name="Matsuura K."/>
            <person name="Barry K."/>
            <person name="Labutti K."/>
            <person name="Kuo R."/>
            <person name="Ohm R.A."/>
            <person name="Bhattacharya S.S."/>
            <person name="Shirouzu T."/>
            <person name="Yoshinaga Y."/>
            <person name="Martin F.M."/>
            <person name="Grigoriev I.V."/>
            <person name="Hibbett D.S."/>
        </authorList>
    </citation>
    <scope>NUCLEOTIDE SEQUENCE [LARGE SCALE GENOMIC DNA]</scope>
    <source>
        <strain evidence="2 3">HHB9708</strain>
    </source>
</reference>